<dbReference type="GO" id="GO:0006433">
    <property type="term" value="P:prolyl-tRNA aminoacylation"/>
    <property type="evidence" value="ECO:0007669"/>
    <property type="project" value="TreeGrafter"/>
</dbReference>
<dbReference type="PANTHER" id="PTHR42753">
    <property type="entry name" value="MITOCHONDRIAL RIBOSOME PROTEIN L39/PROLYL-TRNA LIGASE FAMILY MEMBER"/>
    <property type="match status" value="1"/>
</dbReference>
<reference evidence="2 3" key="2">
    <citation type="submission" date="2018-11" db="EMBL/GenBank/DDBJ databases">
        <authorList>
            <consortium name="Pathogen Informatics"/>
        </authorList>
    </citation>
    <scope>NUCLEOTIDE SEQUENCE [LARGE SCALE GENOMIC DNA]</scope>
</reference>
<evidence type="ECO:0000313" key="2">
    <source>
        <dbReference type="EMBL" id="VDO33699.1"/>
    </source>
</evidence>
<organism evidence="4">
    <name type="scientific">Onchocerca flexuosa</name>
    <dbReference type="NCBI Taxonomy" id="387005"/>
    <lineage>
        <taxon>Eukaryota</taxon>
        <taxon>Metazoa</taxon>
        <taxon>Ecdysozoa</taxon>
        <taxon>Nematoda</taxon>
        <taxon>Chromadorea</taxon>
        <taxon>Rhabditida</taxon>
        <taxon>Spirurina</taxon>
        <taxon>Spiruromorpha</taxon>
        <taxon>Filarioidea</taxon>
        <taxon>Onchocercidae</taxon>
        <taxon>Onchocerca</taxon>
    </lineage>
</organism>
<dbReference type="GO" id="GO:0005739">
    <property type="term" value="C:mitochondrion"/>
    <property type="evidence" value="ECO:0007669"/>
    <property type="project" value="TreeGrafter"/>
</dbReference>
<dbReference type="AlphaFoldDB" id="A0A183H578"/>
<accession>A0A183H578</accession>
<dbReference type="SUPFAM" id="SSF52954">
    <property type="entry name" value="Class II aaRS ABD-related"/>
    <property type="match status" value="1"/>
</dbReference>
<dbReference type="PANTHER" id="PTHR42753:SF2">
    <property type="entry name" value="PROLINE--TRNA LIGASE"/>
    <property type="match status" value="1"/>
</dbReference>
<feature type="domain" description="Anticodon-binding" evidence="1">
    <location>
        <begin position="18"/>
        <end position="87"/>
    </location>
</feature>
<evidence type="ECO:0000313" key="4">
    <source>
        <dbReference type="WBParaSite" id="OFLC_0000263701-mRNA-1"/>
    </source>
</evidence>
<keyword evidence="3" id="KW-1185">Reference proteome</keyword>
<dbReference type="EMBL" id="UZAJ01001553">
    <property type="protein sequence ID" value="VDO33699.1"/>
    <property type="molecule type" value="Genomic_DNA"/>
</dbReference>
<evidence type="ECO:0000313" key="3">
    <source>
        <dbReference type="Proteomes" id="UP000267606"/>
    </source>
</evidence>
<dbReference type="Pfam" id="PF03129">
    <property type="entry name" value="HGTP_anticodon"/>
    <property type="match status" value="1"/>
</dbReference>
<dbReference type="GO" id="GO:0004827">
    <property type="term" value="F:proline-tRNA ligase activity"/>
    <property type="evidence" value="ECO:0007669"/>
    <property type="project" value="TreeGrafter"/>
</dbReference>
<dbReference type="InterPro" id="IPR050062">
    <property type="entry name" value="Pro-tRNA_synthetase"/>
</dbReference>
<dbReference type="InterPro" id="IPR036621">
    <property type="entry name" value="Anticodon-bd_dom_sf"/>
</dbReference>
<reference evidence="4" key="1">
    <citation type="submission" date="2016-06" db="UniProtKB">
        <authorList>
            <consortium name="WormBaseParasite"/>
        </authorList>
    </citation>
    <scope>IDENTIFICATION</scope>
</reference>
<dbReference type="Proteomes" id="UP000267606">
    <property type="component" value="Unassembled WGS sequence"/>
</dbReference>
<evidence type="ECO:0000259" key="1">
    <source>
        <dbReference type="Pfam" id="PF03129"/>
    </source>
</evidence>
<dbReference type="Gene3D" id="3.40.50.800">
    <property type="entry name" value="Anticodon-binding domain"/>
    <property type="match status" value="1"/>
</dbReference>
<protein>
    <submittedName>
        <fullName evidence="4">HGTP_anticodon domain-containing protein</fullName>
    </submittedName>
</protein>
<name>A0A183H578_9BILA</name>
<dbReference type="InterPro" id="IPR004154">
    <property type="entry name" value="Anticodon-bd"/>
</dbReference>
<proteinExistence type="predicted"/>
<dbReference type="WBParaSite" id="OFLC_0000263701-mRNA-1">
    <property type="protein sequence ID" value="OFLC_0000263701-mRNA-1"/>
    <property type="gene ID" value="OFLC_0000263701"/>
</dbReference>
<dbReference type="STRING" id="387005.A0A183H578"/>
<gene>
    <name evidence="2" type="ORF">OFLC_LOCUS2638</name>
</gene>
<sequence length="124" mass="13822">MSPSAKALRLPYALTPFKVAIILPNKTQPETMAFAQDVINHLSQISSLQNDIFIDDRLDNSIGKRLLAASNLGIPHILVIGNRTARSLTSNPIVEYYRTEIHSDEPINVGDFDYVEVSKFVVKL</sequence>